<evidence type="ECO:0000256" key="5">
    <source>
        <dbReference type="ARBA" id="ARBA00023136"/>
    </source>
</evidence>
<dbReference type="InterPro" id="IPR007156">
    <property type="entry name" value="MamQ_LemA"/>
</dbReference>
<accession>A0A2S6HQA3</accession>
<dbReference type="EMBL" id="PTJA01000009">
    <property type="protein sequence ID" value="PPK79730.1"/>
    <property type="molecule type" value="Genomic_DNA"/>
</dbReference>
<comment type="similarity">
    <text evidence="2">Belongs to the LemA family.</text>
</comment>
<keyword evidence="7" id="KW-1185">Reference proteome</keyword>
<reference evidence="6 7" key="1">
    <citation type="submission" date="2018-02" db="EMBL/GenBank/DDBJ databases">
        <title>Genomic Encyclopedia of Archaeal and Bacterial Type Strains, Phase II (KMG-II): from individual species to whole genera.</title>
        <authorList>
            <person name="Goeker M."/>
        </authorList>
    </citation>
    <scope>NUCLEOTIDE SEQUENCE [LARGE SCALE GENOMIC DNA]</scope>
    <source>
        <strain evidence="6 7">DSM 3808</strain>
    </source>
</reference>
<keyword evidence="4" id="KW-1133">Transmembrane helix</keyword>
<dbReference type="AlphaFoldDB" id="A0A2S6HQA3"/>
<evidence type="ECO:0000256" key="2">
    <source>
        <dbReference type="ARBA" id="ARBA00008854"/>
    </source>
</evidence>
<evidence type="ECO:0000256" key="1">
    <source>
        <dbReference type="ARBA" id="ARBA00004167"/>
    </source>
</evidence>
<protein>
    <recommendedName>
        <fullName evidence="8">LemA protein</fullName>
    </recommendedName>
</protein>
<dbReference type="InterPro" id="IPR023353">
    <property type="entry name" value="LemA-like_dom_sf"/>
</dbReference>
<gene>
    <name evidence="6" type="ORF">BXY41_109209</name>
</gene>
<evidence type="ECO:0000313" key="7">
    <source>
        <dbReference type="Proteomes" id="UP000237749"/>
    </source>
</evidence>
<sequence length="182" mass="21014">MKFLKNRKTAKGITALIILFSILLGAHLSLTKLKEETRSVFYQGGNKGEKGIQTDLEYISDQCYNLTVVAGRYMNREEDEVNKVSECLEALKKTDTPGDKYQAKEKLIKASMELHDKLNLMNLSEKDRYYCDSFPVNLKSRELIISHNSYNEKAASYNRCLQRFPANILSRITFVRPLELYE</sequence>
<dbReference type="GO" id="GO:0016020">
    <property type="term" value="C:membrane"/>
    <property type="evidence" value="ECO:0007669"/>
    <property type="project" value="UniProtKB-SubCell"/>
</dbReference>
<keyword evidence="5" id="KW-0472">Membrane</keyword>
<comment type="subcellular location">
    <subcellularLocation>
        <location evidence="1">Membrane</location>
        <topology evidence="1">Single-pass membrane protein</topology>
    </subcellularLocation>
</comment>
<organism evidence="6 7">
    <name type="scientific">Lacrimispora xylanisolvens</name>
    <dbReference type="NCBI Taxonomy" id="384636"/>
    <lineage>
        <taxon>Bacteria</taxon>
        <taxon>Bacillati</taxon>
        <taxon>Bacillota</taxon>
        <taxon>Clostridia</taxon>
        <taxon>Lachnospirales</taxon>
        <taxon>Lachnospiraceae</taxon>
        <taxon>Lacrimispora</taxon>
    </lineage>
</organism>
<name>A0A2S6HQA3_9FIRM</name>
<dbReference type="Pfam" id="PF04011">
    <property type="entry name" value="LemA"/>
    <property type="match status" value="1"/>
</dbReference>
<dbReference type="OrthoDB" id="9804152at2"/>
<dbReference type="SUPFAM" id="SSF140478">
    <property type="entry name" value="LemA-like"/>
    <property type="match status" value="1"/>
</dbReference>
<evidence type="ECO:0000256" key="4">
    <source>
        <dbReference type="ARBA" id="ARBA00022989"/>
    </source>
</evidence>
<evidence type="ECO:0000256" key="3">
    <source>
        <dbReference type="ARBA" id="ARBA00022692"/>
    </source>
</evidence>
<keyword evidence="3" id="KW-0812">Transmembrane</keyword>
<evidence type="ECO:0000313" key="6">
    <source>
        <dbReference type="EMBL" id="PPK79730.1"/>
    </source>
</evidence>
<dbReference type="Proteomes" id="UP000237749">
    <property type="component" value="Unassembled WGS sequence"/>
</dbReference>
<comment type="caution">
    <text evidence="6">The sequence shown here is derived from an EMBL/GenBank/DDBJ whole genome shotgun (WGS) entry which is preliminary data.</text>
</comment>
<dbReference type="RefSeq" id="WP_104438142.1">
    <property type="nucleotide sequence ID" value="NZ_PTJA01000009.1"/>
</dbReference>
<proteinExistence type="inferred from homology"/>
<evidence type="ECO:0008006" key="8">
    <source>
        <dbReference type="Google" id="ProtNLM"/>
    </source>
</evidence>